<evidence type="ECO:0000256" key="14">
    <source>
        <dbReference type="ARBA" id="ARBA00022932"/>
    </source>
</evidence>
<comment type="subcellular location">
    <subcellularLocation>
        <location evidence="2">Cytoplasm</location>
    </subcellularLocation>
</comment>
<dbReference type="InterPro" id="IPR017961">
    <property type="entry name" value="DNA_pol_Y-fam_little_finger"/>
</dbReference>
<dbReference type="Gene3D" id="1.10.150.20">
    <property type="entry name" value="5' to 3' exonuclease, C-terminal subdomain"/>
    <property type="match status" value="1"/>
</dbReference>
<dbReference type="InterPro" id="IPR043502">
    <property type="entry name" value="DNA/RNA_pol_sf"/>
</dbReference>
<comment type="similarity">
    <text evidence="3">Belongs to the DNA polymerase type-Y family.</text>
</comment>
<dbReference type="GO" id="GO:0009432">
    <property type="term" value="P:SOS response"/>
    <property type="evidence" value="ECO:0007669"/>
    <property type="project" value="TreeGrafter"/>
</dbReference>
<keyword evidence="14" id="KW-0239">DNA-directed DNA polymerase</keyword>
<dbReference type="CDD" id="cd03586">
    <property type="entry name" value="PolY_Pol_IV_kappa"/>
    <property type="match status" value="1"/>
</dbReference>
<keyword evidence="6" id="KW-0515">Mutator protein</keyword>
<dbReference type="AlphaFoldDB" id="A0A3B1CCK0"/>
<dbReference type="InterPro" id="IPR022880">
    <property type="entry name" value="DNApol_IV"/>
</dbReference>
<keyword evidence="7" id="KW-0963">Cytoplasm</keyword>
<keyword evidence="13" id="KW-0460">Magnesium</keyword>
<dbReference type="GO" id="GO:0003684">
    <property type="term" value="F:damaged DNA binding"/>
    <property type="evidence" value="ECO:0007669"/>
    <property type="project" value="InterPro"/>
</dbReference>
<feature type="domain" description="UmuC" evidence="18">
    <location>
        <begin position="15"/>
        <end position="197"/>
    </location>
</feature>
<dbReference type="FunFam" id="3.40.1170.60:FF:000001">
    <property type="entry name" value="DNA polymerase IV"/>
    <property type="match status" value="1"/>
</dbReference>
<evidence type="ECO:0000256" key="12">
    <source>
        <dbReference type="ARBA" id="ARBA00022763"/>
    </source>
</evidence>
<evidence type="ECO:0000256" key="11">
    <source>
        <dbReference type="ARBA" id="ARBA00022723"/>
    </source>
</evidence>
<protein>
    <recommendedName>
        <fullName evidence="5">DNA-directed DNA polymerase</fullName>
        <ecNumber evidence="5">2.7.7.7</ecNumber>
    </recommendedName>
</protein>
<evidence type="ECO:0000256" key="3">
    <source>
        <dbReference type="ARBA" id="ARBA00010945"/>
    </source>
</evidence>
<dbReference type="EMBL" id="UOGA01000271">
    <property type="protein sequence ID" value="VAX24381.1"/>
    <property type="molecule type" value="Genomic_DNA"/>
</dbReference>
<evidence type="ECO:0000256" key="17">
    <source>
        <dbReference type="ARBA" id="ARBA00049244"/>
    </source>
</evidence>
<dbReference type="InterPro" id="IPR001126">
    <property type="entry name" value="UmuC"/>
</dbReference>
<evidence type="ECO:0000256" key="8">
    <source>
        <dbReference type="ARBA" id="ARBA00022679"/>
    </source>
</evidence>
<dbReference type="FunFam" id="3.30.1490.100:FF:000004">
    <property type="entry name" value="DNA polymerase IV"/>
    <property type="match status" value="1"/>
</dbReference>
<keyword evidence="9 19" id="KW-0548">Nucleotidyltransferase</keyword>
<evidence type="ECO:0000313" key="19">
    <source>
        <dbReference type="EMBL" id="VAX24381.1"/>
    </source>
</evidence>
<keyword evidence="10" id="KW-0235">DNA replication</keyword>
<evidence type="ECO:0000256" key="16">
    <source>
        <dbReference type="ARBA" id="ARBA00023204"/>
    </source>
</evidence>
<dbReference type="InterPro" id="IPR024728">
    <property type="entry name" value="PolY_HhH_motif"/>
</dbReference>
<evidence type="ECO:0000256" key="15">
    <source>
        <dbReference type="ARBA" id="ARBA00023125"/>
    </source>
</evidence>
<dbReference type="Gene3D" id="3.40.1170.60">
    <property type="match status" value="1"/>
</dbReference>
<dbReference type="Pfam" id="PF00817">
    <property type="entry name" value="IMS"/>
    <property type="match status" value="1"/>
</dbReference>
<keyword evidence="16" id="KW-0234">DNA repair</keyword>
<proteinExistence type="inferred from homology"/>
<accession>A0A3B1CCK0</accession>
<keyword evidence="11" id="KW-0479">Metal-binding</keyword>
<organism evidence="19">
    <name type="scientific">hydrothermal vent metagenome</name>
    <dbReference type="NCBI Taxonomy" id="652676"/>
    <lineage>
        <taxon>unclassified sequences</taxon>
        <taxon>metagenomes</taxon>
        <taxon>ecological metagenomes</taxon>
    </lineage>
</organism>
<dbReference type="GO" id="GO:0003887">
    <property type="term" value="F:DNA-directed DNA polymerase activity"/>
    <property type="evidence" value="ECO:0007669"/>
    <property type="project" value="UniProtKB-KW"/>
</dbReference>
<evidence type="ECO:0000256" key="2">
    <source>
        <dbReference type="ARBA" id="ARBA00004496"/>
    </source>
</evidence>
<dbReference type="GO" id="GO:0005829">
    <property type="term" value="C:cytosol"/>
    <property type="evidence" value="ECO:0007669"/>
    <property type="project" value="TreeGrafter"/>
</dbReference>
<evidence type="ECO:0000256" key="5">
    <source>
        <dbReference type="ARBA" id="ARBA00012417"/>
    </source>
</evidence>
<evidence type="ECO:0000256" key="6">
    <source>
        <dbReference type="ARBA" id="ARBA00022457"/>
    </source>
</evidence>
<reference evidence="19" key="1">
    <citation type="submission" date="2018-06" db="EMBL/GenBank/DDBJ databases">
        <authorList>
            <person name="Zhirakovskaya E."/>
        </authorList>
    </citation>
    <scope>NUCLEOTIDE SEQUENCE</scope>
</reference>
<evidence type="ECO:0000256" key="4">
    <source>
        <dbReference type="ARBA" id="ARBA00011245"/>
    </source>
</evidence>
<dbReference type="Pfam" id="PF11799">
    <property type="entry name" value="IMS_C"/>
    <property type="match status" value="1"/>
</dbReference>
<dbReference type="Gene3D" id="3.30.1490.100">
    <property type="entry name" value="DNA polymerase, Y-family, little finger domain"/>
    <property type="match status" value="1"/>
</dbReference>
<dbReference type="GO" id="GO:0042276">
    <property type="term" value="P:error-prone translesion synthesis"/>
    <property type="evidence" value="ECO:0007669"/>
    <property type="project" value="TreeGrafter"/>
</dbReference>
<evidence type="ECO:0000256" key="9">
    <source>
        <dbReference type="ARBA" id="ARBA00022695"/>
    </source>
</evidence>
<name>A0A3B1CCK0_9ZZZZ</name>
<comment type="catalytic activity">
    <reaction evidence="17">
        <text>DNA(n) + a 2'-deoxyribonucleoside 5'-triphosphate = DNA(n+1) + diphosphate</text>
        <dbReference type="Rhea" id="RHEA:22508"/>
        <dbReference type="Rhea" id="RHEA-COMP:17339"/>
        <dbReference type="Rhea" id="RHEA-COMP:17340"/>
        <dbReference type="ChEBI" id="CHEBI:33019"/>
        <dbReference type="ChEBI" id="CHEBI:61560"/>
        <dbReference type="ChEBI" id="CHEBI:173112"/>
        <dbReference type="EC" id="2.7.7.7"/>
    </reaction>
</comment>
<dbReference type="PANTHER" id="PTHR11076:SF33">
    <property type="entry name" value="DNA POLYMERASE KAPPA"/>
    <property type="match status" value="1"/>
</dbReference>
<dbReference type="GO" id="GO:0046872">
    <property type="term" value="F:metal ion binding"/>
    <property type="evidence" value="ECO:0007669"/>
    <property type="project" value="UniProtKB-KW"/>
</dbReference>
<dbReference type="InterPro" id="IPR050116">
    <property type="entry name" value="DNA_polymerase-Y"/>
</dbReference>
<dbReference type="SUPFAM" id="SSF56672">
    <property type="entry name" value="DNA/RNA polymerases"/>
    <property type="match status" value="1"/>
</dbReference>
<dbReference type="InterPro" id="IPR043128">
    <property type="entry name" value="Rev_trsase/Diguanyl_cyclase"/>
</dbReference>
<dbReference type="PROSITE" id="PS50173">
    <property type="entry name" value="UMUC"/>
    <property type="match status" value="1"/>
</dbReference>
<dbReference type="GO" id="GO:0006260">
    <property type="term" value="P:DNA replication"/>
    <property type="evidence" value="ECO:0007669"/>
    <property type="project" value="UniProtKB-KW"/>
</dbReference>
<dbReference type="GO" id="GO:0006281">
    <property type="term" value="P:DNA repair"/>
    <property type="evidence" value="ECO:0007669"/>
    <property type="project" value="UniProtKB-KW"/>
</dbReference>
<sequence>MVYGQVAPDDKKRIALHIDMDAFFVSVEETLNPKLKGKPVVVGGDPSGRGVVSSASYKAREYGVRSAMPLATAKKICPEVIFLRGSPHVYAEYSRRIMDILARYTPVVEPVSVDEAYLDLTGLKRLHKADSVTIAQRMHDAIQDEVGVPSSIGIATNKVTAKIAANVAKPNGMLFIRPGCEASFLGPMPIGKMPGVGPVAEKEYRKMGIVVIGDLLRFTPKTLEQVLGKHASVMAARAKGIDDRKVASADRDVKSISKEVTYAVDTEDLQTLESTLSYLSEKVCDKARRTGLAFRRVTLKLRYADFTTYTRARTINTQSDDARALFRVARKLLRDTFTRRLKVRLIGVGVSSFSAPLRQIELFEDSVREARERLNIKVDETRNRFGFESAMMARSLLYAEAKRNRHHDAIY</sequence>
<keyword evidence="12" id="KW-0227">DNA damage</keyword>
<dbReference type="HAMAP" id="MF_01113">
    <property type="entry name" value="DNApol_IV"/>
    <property type="match status" value="1"/>
</dbReference>
<keyword evidence="15" id="KW-0238">DNA-binding</keyword>
<comment type="cofactor">
    <cofactor evidence="1">
        <name>Mg(2+)</name>
        <dbReference type="ChEBI" id="CHEBI:18420"/>
    </cofactor>
</comment>
<dbReference type="PANTHER" id="PTHR11076">
    <property type="entry name" value="DNA REPAIR POLYMERASE UMUC / TRANSFERASE FAMILY MEMBER"/>
    <property type="match status" value="1"/>
</dbReference>
<dbReference type="NCBIfam" id="NF002677">
    <property type="entry name" value="PRK02406.1"/>
    <property type="match status" value="1"/>
</dbReference>
<dbReference type="EC" id="2.7.7.7" evidence="5"/>
<gene>
    <name evidence="19" type="ORF">MNBD_NITROSPINAE04-453</name>
</gene>
<dbReference type="SUPFAM" id="SSF100879">
    <property type="entry name" value="Lesion bypass DNA polymerase (Y-family), little finger domain"/>
    <property type="match status" value="1"/>
</dbReference>
<evidence type="ECO:0000256" key="7">
    <source>
        <dbReference type="ARBA" id="ARBA00022490"/>
    </source>
</evidence>
<evidence type="ECO:0000256" key="10">
    <source>
        <dbReference type="ARBA" id="ARBA00022705"/>
    </source>
</evidence>
<evidence type="ECO:0000256" key="1">
    <source>
        <dbReference type="ARBA" id="ARBA00001946"/>
    </source>
</evidence>
<keyword evidence="8 19" id="KW-0808">Transferase</keyword>
<dbReference type="Gene3D" id="3.30.70.270">
    <property type="match status" value="1"/>
</dbReference>
<evidence type="ECO:0000256" key="13">
    <source>
        <dbReference type="ARBA" id="ARBA00022842"/>
    </source>
</evidence>
<comment type="subunit">
    <text evidence="4">Monomer.</text>
</comment>
<evidence type="ECO:0000259" key="18">
    <source>
        <dbReference type="PROSITE" id="PS50173"/>
    </source>
</evidence>
<dbReference type="Pfam" id="PF11798">
    <property type="entry name" value="IMS_HHH"/>
    <property type="match status" value="1"/>
</dbReference>
<dbReference type="InterPro" id="IPR036775">
    <property type="entry name" value="DNA_pol_Y-fam_lit_finger_sf"/>
</dbReference>